<reference evidence="6" key="1">
    <citation type="submission" date="2020-01" db="EMBL/GenBank/DDBJ databases">
        <title>Genome Sequencing of Three Apophysomyces-Like Fungal Strains Confirms a Novel Fungal Genus in the Mucoromycota with divergent Burkholderia-like Endosymbiotic Bacteria.</title>
        <authorList>
            <person name="Stajich J.E."/>
            <person name="Macias A.M."/>
            <person name="Carter-House D."/>
            <person name="Lovett B."/>
            <person name="Kasson L.R."/>
            <person name="Berry K."/>
            <person name="Grigoriev I."/>
            <person name="Chang Y."/>
            <person name="Spatafora J."/>
            <person name="Kasson M.T."/>
        </authorList>
    </citation>
    <scope>NUCLEOTIDE SEQUENCE</scope>
    <source>
        <strain evidence="6">NRRL A-21654</strain>
    </source>
</reference>
<evidence type="ECO:0000256" key="3">
    <source>
        <dbReference type="ARBA" id="ARBA00022525"/>
    </source>
</evidence>
<dbReference type="Proteomes" id="UP000605846">
    <property type="component" value="Unassembled WGS sequence"/>
</dbReference>
<comment type="caution">
    <text evidence="6">The sequence shown here is derived from an EMBL/GenBank/DDBJ whole genome shotgun (WGS) entry which is preliminary data.</text>
</comment>
<evidence type="ECO:0000256" key="2">
    <source>
        <dbReference type="ARBA" id="ARBA00004613"/>
    </source>
</evidence>
<feature type="domain" description="Crinkler effector protein N-terminal" evidence="5">
    <location>
        <begin position="7"/>
        <end position="104"/>
    </location>
</feature>
<feature type="compositionally biased region" description="Polar residues" evidence="4">
    <location>
        <begin position="595"/>
        <end position="606"/>
    </location>
</feature>
<name>A0A8H7BXF5_9FUNG</name>
<dbReference type="GO" id="GO:0043657">
    <property type="term" value="C:host cell"/>
    <property type="evidence" value="ECO:0007669"/>
    <property type="project" value="UniProtKB-SubCell"/>
</dbReference>
<dbReference type="OrthoDB" id="2369467at2759"/>
<protein>
    <recommendedName>
        <fullName evidence="5">Crinkler effector protein N-terminal domain-containing protein</fullName>
    </recommendedName>
</protein>
<dbReference type="InterPro" id="IPR027417">
    <property type="entry name" value="P-loop_NTPase"/>
</dbReference>
<keyword evidence="3" id="KW-0964">Secreted</keyword>
<dbReference type="AlphaFoldDB" id="A0A8H7BXF5"/>
<dbReference type="InterPro" id="IPR045379">
    <property type="entry name" value="Crinkler_N"/>
</dbReference>
<gene>
    <name evidence="6" type="ORF">EC973_002989</name>
</gene>
<comment type="subcellular location">
    <subcellularLocation>
        <location evidence="1">Host cell</location>
    </subcellularLocation>
    <subcellularLocation>
        <location evidence="2">Secreted</location>
    </subcellularLocation>
</comment>
<feature type="region of interest" description="Disordered" evidence="4">
    <location>
        <begin position="584"/>
        <end position="606"/>
    </location>
</feature>
<evidence type="ECO:0000256" key="1">
    <source>
        <dbReference type="ARBA" id="ARBA00004340"/>
    </source>
</evidence>
<evidence type="ECO:0000313" key="7">
    <source>
        <dbReference type="Proteomes" id="UP000605846"/>
    </source>
</evidence>
<dbReference type="SUPFAM" id="SSF52540">
    <property type="entry name" value="P-loop containing nucleoside triphosphate hydrolases"/>
    <property type="match status" value="1"/>
</dbReference>
<organism evidence="6 7">
    <name type="scientific">Apophysomyces ossiformis</name>
    <dbReference type="NCBI Taxonomy" id="679940"/>
    <lineage>
        <taxon>Eukaryota</taxon>
        <taxon>Fungi</taxon>
        <taxon>Fungi incertae sedis</taxon>
        <taxon>Mucoromycota</taxon>
        <taxon>Mucoromycotina</taxon>
        <taxon>Mucoromycetes</taxon>
        <taxon>Mucorales</taxon>
        <taxon>Mucorineae</taxon>
        <taxon>Mucoraceae</taxon>
        <taxon>Apophysomyces</taxon>
    </lineage>
</organism>
<dbReference type="GO" id="GO:0005576">
    <property type="term" value="C:extracellular region"/>
    <property type="evidence" value="ECO:0007669"/>
    <property type="project" value="UniProtKB-SubCell"/>
</dbReference>
<proteinExistence type="predicted"/>
<evidence type="ECO:0000256" key="4">
    <source>
        <dbReference type="SAM" id="MobiDB-lite"/>
    </source>
</evidence>
<dbReference type="Gene3D" id="3.40.50.300">
    <property type="entry name" value="P-loop containing nucleotide triphosphate hydrolases"/>
    <property type="match status" value="1"/>
</dbReference>
<dbReference type="Pfam" id="PF20147">
    <property type="entry name" value="Crinkler"/>
    <property type="match status" value="1"/>
</dbReference>
<evidence type="ECO:0000313" key="6">
    <source>
        <dbReference type="EMBL" id="KAF7730044.1"/>
    </source>
</evidence>
<accession>A0A8H7BXF5</accession>
<keyword evidence="7" id="KW-1185">Reference proteome</keyword>
<evidence type="ECO:0000259" key="5">
    <source>
        <dbReference type="Pfam" id="PF20147"/>
    </source>
</evidence>
<sequence length="606" mass="69655">MVKPWMLFCIADGEPLSRAFSVKIEPTEPVDQLKKVIKAEKSPRFDDIDADKLTLWRVSIPYSEDDALLMLDSVIEKAKLAPITRLSKLFPEEIPEDTIHIMVQRPHIRHRDKDHGVPTRKRFKANATIYKEVRKYVYYADQRKSNEPLTTVIQRGGFVQMYGSRASGKSTRIMEAMDTLTEDGYDCMYVDLQGTDTTCEENFWVGLNRELRIFRLPLEFNNSTGFLEAFSARHNRWDCPVVIFFDEFDKLLQDNSAYVCSSVLEIIRHIRNNSYKTGEHRKYVIHSIVSIGTYATLRLNQTQQAFSPFNTSENFQNESLSMDQVLELYQEFAKDRSITIDDRVIEDIFLKTNGHAGLVNICGVAIEEYLVNLPGLQQFDIDHWGNVQNKLLYEMRQYGTFQRLVTDLTGKLEEQVTALSYYRSHYLGSTSEVIESGNRNFEEYLAALGVLQLEANGFKIASPLMDSFIRQIVIPEAYPTAPSISPPKKPDGSLDILGIFKSTLSFFDKELIAEAYKLLYKVATVPVNNGRNQRVPRKSVYDSEMIRICSNWLSRIEYKVIGQRHIGNLYCDIVLQRQNSHSVSIRTSGDRNHSTDPATYRKNSQL</sequence>
<dbReference type="EMBL" id="JABAYA010000019">
    <property type="protein sequence ID" value="KAF7730044.1"/>
    <property type="molecule type" value="Genomic_DNA"/>
</dbReference>